<proteinExistence type="predicted"/>
<gene>
    <name evidence="1" type="ORF">GCM10009304_08690</name>
</gene>
<reference evidence="1" key="1">
    <citation type="journal article" date="2014" name="Int. J. Syst. Evol. Microbiol.">
        <title>Complete genome sequence of Corynebacterium casei LMG S-19264T (=DSM 44701T), isolated from a smear-ripened cheese.</title>
        <authorList>
            <consortium name="US DOE Joint Genome Institute (JGI-PGF)"/>
            <person name="Walter F."/>
            <person name="Albersmeier A."/>
            <person name="Kalinowski J."/>
            <person name="Ruckert C."/>
        </authorList>
    </citation>
    <scope>NUCLEOTIDE SEQUENCE</scope>
    <source>
        <strain evidence="1">JCM 30078</strain>
    </source>
</reference>
<dbReference type="AlphaFoldDB" id="A0A917PN28"/>
<organism evidence="1 2">
    <name type="scientific">Pseudomonas matsuisoli</name>
    <dbReference type="NCBI Taxonomy" id="1515666"/>
    <lineage>
        <taxon>Bacteria</taxon>
        <taxon>Pseudomonadati</taxon>
        <taxon>Pseudomonadota</taxon>
        <taxon>Gammaproteobacteria</taxon>
        <taxon>Pseudomonadales</taxon>
        <taxon>Pseudomonadaceae</taxon>
        <taxon>Pseudomonas</taxon>
    </lineage>
</organism>
<keyword evidence="2" id="KW-1185">Reference proteome</keyword>
<dbReference type="Proteomes" id="UP000635983">
    <property type="component" value="Unassembled WGS sequence"/>
</dbReference>
<dbReference type="EMBL" id="BMPO01000002">
    <property type="protein sequence ID" value="GGJ84960.1"/>
    <property type="molecule type" value="Genomic_DNA"/>
</dbReference>
<sequence>MLGTCVQRQAAQPVTVDSPDMNGFGAEFGKTVVQVGDSHGARIVPPGAVRKQLPEAPASVCSGPFDRALLPLVRCVVEGGRQVGNGVFSIGPFGRATEAASMGGLQALIRQLMAASNNASFVASPLPGPGRTPLIFQSPIRRFS</sequence>
<evidence type="ECO:0000313" key="1">
    <source>
        <dbReference type="EMBL" id="GGJ84960.1"/>
    </source>
</evidence>
<reference evidence="1" key="2">
    <citation type="submission" date="2020-09" db="EMBL/GenBank/DDBJ databases">
        <authorList>
            <person name="Sun Q."/>
            <person name="Ohkuma M."/>
        </authorList>
    </citation>
    <scope>NUCLEOTIDE SEQUENCE</scope>
    <source>
        <strain evidence="1">JCM 30078</strain>
    </source>
</reference>
<accession>A0A917PN28</accession>
<comment type="caution">
    <text evidence="1">The sequence shown here is derived from an EMBL/GenBank/DDBJ whole genome shotgun (WGS) entry which is preliminary data.</text>
</comment>
<protein>
    <submittedName>
        <fullName evidence="1">Uncharacterized protein</fullName>
    </submittedName>
</protein>
<evidence type="ECO:0000313" key="2">
    <source>
        <dbReference type="Proteomes" id="UP000635983"/>
    </source>
</evidence>
<name>A0A917PN28_9PSED</name>